<organism evidence="2 5">
    <name type="scientific">Companilactobacillus halodurans</name>
    <dbReference type="NCBI Taxonomy" id="2584183"/>
    <lineage>
        <taxon>Bacteria</taxon>
        <taxon>Bacillati</taxon>
        <taxon>Bacillota</taxon>
        <taxon>Bacilli</taxon>
        <taxon>Lactobacillales</taxon>
        <taxon>Lactobacillaceae</taxon>
        <taxon>Companilactobacillus</taxon>
    </lineage>
</organism>
<name>A0A5P0ZPC4_9LACO</name>
<evidence type="ECO:0000313" key="3">
    <source>
        <dbReference type="EMBL" id="MQS96535.1"/>
    </source>
</evidence>
<keyword evidence="4" id="KW-1185">Reference proteome</keyword>
<feature type="domain" description="Transcriptional regulator DauR-like HTH" evidence="1">
    <location>
        <begin position="60"/>
        <end position="119"/>
    </location>
</feature>
<accession>A0A5P0ZPC4</accession>
<dbReference type="InterPro" id="IPR039445">
    <property type="entry name" value="DauR-like_HTH"/>
</dbReference>
<sequence length="126" mass="14699">MLCINTSEESLNVLKNSVERVLKDYRIPNDSLSELENDNIKKTTEHDFETLTKSAKEYVHTVVNDYAQKLGITKEFMKPENKIDCVRQLHEQGYFQLKDSVEEAAKALEVSEPSIYRYIQIIKKEK</sequence>
<dbReference type="OrthoDB" id="9796595at2"/>
<dbReference type="AlphaFoldDB" id="A0A5P0ZPC4"/>
<dbReference type="Proteomes" id="UP000371423">
    <property type="component" value="Unassembled WGS sequence"/>
</dbReference>
<dbReference type="InterPro" id="IPR039446">
    <property type="entry name" value="DauR-like"/>
</dbReference>
<dbReference type="EMBL" id="VDFP01000011">
    <property type="protein sequence ID" value="MQS76100.1"/>
    <property type="molecule type" value="Genomic_DNA"/>
</dbReference>
<proteinExistence type="predicted"/>
<dbReference type="RefSeq" id="WP_153385493.1">
    <property type="nucleotide sequence ID" value="NZ_VDFO01000003.1"/>
</dbReference>
<dbReference type="Proteomes" id="UP000414364">
    <property type="component" value="Unassembled WGS sequence"/>
</dbReference>
<evidence type="ECO:0000313" key="2">
    <source>
        <dbReference type="EMBL" id="MQS76100.1"/>
    </source>
</evidence>
<dbReference type="PANTHER" id="PTHR35568">
    <property type="entry name" value="TRANSCRIPTIONAL REGULATOR DAUR"/>
    <property type="match status" value="1"/>
</dbReference>
<evidence type="ECO:0000313" key="4">
    <source>
        <dbReference type="Proteomes" id="UP000371423"/>
    </source>
</evidence>
<evidence type="ECO:0000313" key="5">
    <source>
        <dbReference type="Proteomes" id="UP000414364"/>
    </source>
</evidence>
<dbReference type="Pfam" id="PF13309">
    <property type="entry name" value="HTH_22"/>
    <property type="match status" value="1"/>
</dbReference>
<dbReference type="PANTHER" id="PTHR35568:SF1">
    <property type="entry name" value="TRANSCRIPTIONAL REGULATOR DAUR"/>
    <property type="match status" value="1"/>
</dbReference>
<dbReference type="EMBL" id="VDFO01000003">
    <property type="protein sequence ID" value="MQS96535.1"/>
    <property type="molecule type" value="Genomic_DNA"/>
</dbReference>
<gene>
    <name evidence="3" type="ORF">FHL05_01330</name>
    <name evidence="2" type="ORF">FHL06_06835</name>
</gene>
<protein>
    <recommendedName>
        <fullName evidence="1">Transcriptional regulator DauR-like HTH domain-containing protein</fullName>
    </recommendedName>
</protein>
<comment type="caution">
    <text evidence="2">The sequence shown here is derived from an EMBL/GenBank/DDBJ whole genome shotgun (WGS) entry which is preliminary data.</text>
</comment>
<reference evidence="4 5" key="1">
    <citation type="journal article" date="2019" name="Syst. Appl. Microbiol.">
        <title>Polyphasic characterization of two novel Lactobacillus spp. isolated from blown salami packages: Description of Lactobacillus halodurans sp. nov. and Lactobacillus salsicarnum sp. nov.</title>
        <authorList>
            <person name="Schuster J.A."/>
            <person name="Klingl A."/>
            <person name="Vogel R.F."/>
            <person name="Ehrmann M.A."/>
        </authorList>
    </citation>
    <scope>NUCLEOTIDE SEQUENCE [LARGE SCALE GENOMIC DNA]</scope>
    <source>
        <strain evidence="3 4">TMW 1.1920</strain>
        <strain evidence="2 5">TMW 1.2172</strain>
    </source>
</reference>
<evidence type="ECO:0000259" key="1">
    <source>
        <dbReference type="Pfam" id="PF13309"/>
    </source>
</evidence>